<organism evidence="1">
    <name type="scientific">Gaeavirus sp</name>
    <dbReference type="NCBI Taxonomy" id="2487767"/>
    <lineage>
        <taxon>Viruses</taxon>
        <taxon>Varidnaviria</taxon>
        <taxon>Bamfordvirae</taxon>
        <taxon>Nucleocytoviricota</taxon>
        <taxon>Megaviricetes</taxon>
        <taxon>Imitervirales</taxon>
        <taxon>Mimiviridae</taxon>
        <taxon>Klosneuvirinae</taxon>
    </lineage>
</organism>
<dbReference type="EMBL" id="MK072238">
    <property type="protein sequence ID" value="AYV80366.1"/>
    <property type="molecule type" value="Genomic_DNA"/>
</dbReference>
<gene>
    <name evidence="1" type="ORF">Gaeavirus40_3</name>
</gene>
<accession>A0A3G4ZZG3</accession>
<evidence type="ECO:0000313" key="1">
    <source>
        <dbReference type="EMBL" id="AYV80366.1"/>
    </source>
</evidence>
<protein>
    <submittedName>
        <fullName evidence="1">Uncharacterized protein</fullName>
    </submittedName>
</protein>
<proteinExistence type="predicted"/>
<feature type="non-terminal residue" evidence="1">
    <location>
        <position position="81"/>
    </location>
</feature>
<reference evidence="1" key="1">
    <citation type="submission" date="2018-10" db="EMBL/GenBank/DDBJ databases">
        <title>Hidden diversity of soil giant viruses.</title>
        <authorList>
            <person name="Schulz F."/>
            <person name="Alteio L."/>
            <person name="Goudeau D."/>
            <person name="Ryan E.M."/>
            <person name="Malmstrom R.R."/>
            <person name="Blanchard J."/>
            <person name="Woyke T."/>
        </authorList>
    </citation>
    <scope>NUCLEOTIDE SEQUENCE</scope>
    <source>
        <strain evidence="1">GAV1</strain>
    </source>
</reference>
<sequence length="81" mass="8776">MPVGNQLFSLKSIVAVETAPTDDNLIISCCALVRTNVDSGTAVVKYSPLDLTGTKPMVINPITWVTMTDVRNSSVDSMYRI</sequence>
<name>A0A3G4ZZG3_9VIRU</name>